<organism evidence="3 4">
    <name type="scientific">Metallosphaera yellowstonensis MK1</name>
    <dbReference type="NCBI Taxonomy" id="671065"/>
    <lineage>
        <taxon>Archaea</taxon>
        <taxon>Thermoproteota</taxon>
        <taxon>Thermoprotei</taxon>
        <taxon>Sulfolobales</taxon>
        <taxon>Sulfolobaceae</taxon>
        <taxon>Metallosphaera</taxon>
    </lineage>
</organism>
<accession>H2C9I5</accession>
<dbReference type="AlphaFoldDB" id="H2C9I5"/>
<feature type="domain" description="DUF4213" evidence="2">
    <location>
        <begin position="8"/>
        <end position="84"/>
    </location>
</feature>
<reference evidence="3 4" key="1">
    <citation type="submission" date="2012-01" db="EMBL/GenBank/DDBJ databases">
        <title>Improved High-Quality Draft sequence of Metallosphaera yellowstonensis MK1.</title>
        <authorList>
            <consortium name="US DOE Joint Genome Institute"/>
            <person name="Lucas S."/>
            <person name="Han J."/>
            <person name="Cheng J.-F."/>
            <person name="Goodwin L."/>
            <person name="Pitluck S."/>
            <person name="Peters L."/>
            <person name="Teshima H."/>
            <person name="Detter J.C."/>
            <person name="Han C."/>
            <person name="Tapia R."/>
            <person name="Land M."/>
            <person name="Hauser L."/>
            <person name="Kyrpides N."/>
            <person name="Kozubal M."/>
            <person name="Macur R.E."/>
            <person name="Jay Z."/>
            <person name="Inskeep W."/>
            <person name="Woyke T."/>
        </authorList>
    </citation>
    <scope>NUCLEOTIDE SEQUENCE [LARGE SCALE GENOMIC DNA]</scope>
    <source>
        <strain evidence="3 4">MK1</strain>
    </source>
</reference>
<dbReference type="InterPro" id="IPR007161">
    <property type="entry name" value="DUF364"/>
</dbReference>
<evidence type="ECO:0008006" key="5">
    <source>
        <dbReference type="Google" id="ProtNLM"/>
    </source>
</evidence>
<dbReference type="Gene3D" id="3.30.390.100">
    <property type="match status" value="1"/>
</dbReference>
<dbReference type="RefSeq" id="WP_009075625.1">
    <property type="nucleotide sequence ID" value="NZ_JH597770.1"/>
</dbReference>
<evidence type="ECO:0000313" key="3">
    <source>
        <dbReference type="EMBL" id="EHP68811.1"/>
    </source>
</evidence>
<dbReference type="STRING" id="671065.MetMK1DRAFT_00032570"/>
<dbReference type="Proteomes" id="UP000003980">
    <property type="component" value="Unassembled WGS sequence"/>
</dbReference>
<evidence type="ECO:0000313" key="4">
    <source>
        <dbReference type="Proteomes" id="UP000003980"/>
    </source>
</evidence>
<name>H2C9I5_9CREN</name>
<dbReference type="Pfam" id="PF13938">
    <property type="entry name" value="DUF4213"/>
    <property type="match status" value="1"/>
</dbReference>
<evidence type="ECO:0000259" key="1">
    <source>
        <dbReference type="Pfam" id="PF04016"/>
    </source>
</evidence>
<dbReference type="SUPFAM" id="SSF159713">
    <property type="entry name" value="Dhaf3308-like"/>
    <property type="match status" value="1"/>
</dbReference>
<dbReference type="Pfam" id="PF04016">
    <property type="entry name" value="DUF364"/>
    <property type="match status" value="1"/>
</dbReference>
<feature type="domain" description="Putative heavy-metal chelation" evidence="1">
    <location>
        <begin position="94"/>
        <end position="226"/>
    </location>
</feature>
<dbReference type="OrthoDB" id="36516at2157"/>
<protein>
    <recommendedName>
        <fullName evidence="5">Heavy-metal chelation domain-containing protein</fullName>
    </recommendedName>
</protein>
<dbReference type="EMBL" id="JH597770">
    <property type="protein sequence ID" value="EHP68811.1"/>
    <property type="molecule type" value="Genomic_DNA"/>
</dbReference>
<dbReference type="HOGENOM" id="CLU_1217596_0_0_2"/>
<gene>
    <name evidence="3" type="ORF">MetMK1DRAFT_00032570</name>
</gene>
<proteinExistence type="predicted"/>
<dbReference type="eggNOG" id="arCOG03216">
    <property type="taxonomic scope" value="Archaea"/>
</dbReference>
<dbReference type="InterPro" id="IPR025251">
    <property type="entry name" value="DUF4213"/>
</dbReference>
<sequence>MILDEMLEELSFELKRRKVINLCVGPSYTTAILDDQSMGISITLTDGEVEEAGELQGKSAYEVARNLDTPMRRSVSLAVMNALSPPQLSPGDPLQHFQGGKLCVFGYSPQVSYEGFSEVVAYDFSPQPVQGSRPFSSFNGEICTTATIFGSSLVINAIDKIVSNIKAQHLLLVGVASVYAPVTLKRLGFEVVGKIVPTDRARAFRTVCEGGSARQLNRYVSKAYVKLA</sequence>
<evidence type="ECO:0000259" key="2">
    <source>
        <dbReference type="Pfam" id="PF13938"/>
    </source>
</evidence>
<keyword evidence="4" id="KW-1185">Reference proteome</keyword>